<keyword evidence="2" id="KW-1185">Reference proteome</keyword>
<sequence length="154" mass="16166">MLLTFECPKCSGFTFVQSDGFESILVSTMGAYSGRSWLDVHEGSKTHTLTVKADSSWTLSVDDLVVLASTPSGEPTISGHGDAVFYVPGEASKAKITNRGGHGGFFAVEVAPTRGGRTDMAVATVGGYEGTVPFEGDAVVQVRSDGDWTLSPIE</sequence>
<protein>
    <submittedName>
        <fullName evidence="1">Uncharacterized protein</fullName>
    </submittedName>
</protein>
<dbReference type="EMBL" id="JAMTCK010000007">
    <property type="protein sequence ID" value="MCP2166449.1"/>
    <property type="molecule type" value="Genomic_DNA"/>
</dbReference>
<dbReference type="AlphaFoldDB" id="A0AAE3GFK3"/>
<evidence type="ECO:0000313" key="1">
    <source>
        <dbReference type="EMBL" id="MCP2166449.1"/>
    </source>
</evidence>
<evidence type="ECO:0000313" key="2">
    <source>
        <dbReference type="Proteomes" id="UP001206128"/>
    </source>
</evidence>
<organism evidence="1 2">
    <name type="scientific">Goodfellowiella coeruleoviolacea</name>
    <dbReference type="NCBI Taxonomy" id="334858"/>
    <lineage>
        <taxon>Bacteria</taxon>
        <taxon>Bacillati</taxon>
        <taxon>Actinomycetota</taxon>
        <taxon>Actinomycetes</taxon>
        <taxon>Pseudonocardiales</taxon>
        <taxon>Pseudonocardiaceae</taxon>
        <taxon>Goodfellowiella</taxon>
    </lineage>
</organism>
<accession>A0AAE3GFK3</accession>
<dbReference type="Proteomes" id="UP001206128">
    <property type="component" value="Unassembled WGS sequence"/>
</dbReference>
<proteinExistence type="predicted"/>
<reference evidence="1" key="1">
    <citation type="submission" date="2022-06" db="EMBL/GenBank/DDBJ databases">
        <title>Genomic Encyclopedia of Archaeal and Bacterial Type Strains, Phase II (KMG-II): from individual species to whole genera.</title>
        <authorList>
            <person name="Goeker M."/>
        </authorList>
    </citation>
    <scope>NUCLEOTIDE SEQUENCE</scope>
    <source>
        <strain evidence="1">DSM 43935</strain>
    </source>
</reference>
<name>A0AAE3GFK3_9PSEU</name>
<gene>
    <name evidence="1" type="ORF">LX83_003317</name>
</gene>
<comment type="caution">
    <text evidence="1">The sequence shown here is derived from an EMBL/GenBank/DDBJ whole genome shotgun (WGS) entry which is preliminary data.</text>
</comment>